<dbReference type="AlphaFoldDB" id="A0A8H4TD47"/>
<gene>
    <name evidence="2" type="ORF">FGADI_4436</name>
</gene>
<comment type="caution">
    <text evidence="2">The sequence shown here is derived from an EMBL/GenBank/DDBJ whole genome shotgun (WGS) entry which is preliminary data.</text>
</comment>
<protein>
    <recommendedName>
        <fullName evidence="4">F-box domain-containing protein</fullName>
    </recommendedName>
</protein>
<reference evidence="2" key="2">
    <citation type="submission" date="2020-05" db="EMBL/GenBank/DDBJ databases">
        <authorList>
            <person name="Kim H.-S."/>
            <person name="Proctor R.H."/>
            <person name="Brown D.W."/>
        </authorList>
    </citation>
    <scope>NUCLEOTIDE SEQUENCE</scope>
    <source>
        <strain evidence="2">NRRL 45417</strain>
    </source>
</reference>
<evidence type="ECO:0000256" key="1">
    <source>
        <dbReference type="SAM" id="MobiDB-lite"/>
    </source>
</evidence>
<evidence type="ECO:0000313" key="3">
    <source>
        <dbReference type="Proteomes" id="UP000604273"/>
    </source>
</evidence>
<name>A0A8H4TD47_9HYPO</name>
<sequence length="1095" mass="124680">MAPVSLLDCPDEVIDSIIKLLPGSAIKASRLTSKRVSRIASPYLFPVLYISCHQLDLDVFRLVSENPLLIGGVRELVIDDTTVPPSVRDWPTYQKVVTFPRDADDRRDHLDLDEDETLSPDFMNGEPSDIKPSEEAWKLFSSTAQGHHENRLAHADFDALKRALPLLKNLKSLVLSNRMVDDRFSEGAQSSVSSSPVVKMWRRFEGEGYLPLPPRCDWHPTTQGLQDRTPVNTMDWLDDRLVIDITKKGVSDMTALQSTYDLFVEQYTNAREARVIFLALLVLEDPKLQSQLSEFRVDATYDILSEGHQPGLAITLFDRQSPLASRLGSGFAAATNITKFDLTLSNFPYVTTTGEAIVEEGKVRRIFETMLQLEELYLEPHGMPIFSILPEMTFPRLRFVQFSCGHLHPKMFLDFVRRHGGTLKTLIVEHCSLRPRDKELPWREITNQLKEFHDQGILQLEEGSNIDNVFEHVPMNDCGKNETLLDFGQIWKFDDGKWDRWLEGEVNQMLPGAFDFDLTEQSISPLHLHLHLHLQDLTGVAQPSARMAACHILKLPDEIHVAVAKLLPGSALKTARATCRKLNNIASSRLYPVLYLSCHQLDLDVFRLVASNPLLIGGVKELVIDDTTLSPRLADWEVYKTVASYPQYWPDRKNAYCWGDKFEQEGRIWSDEPDQEYWALFKSVLKGHHENRQSHADITALKQALPLFKSLRSLVITNRTADEDFDSGAQSQESSSPVFKMWRRLGVSKQERPPFPPRCDWIAPWHEPGFRTEVMHLDFFNDELDRALKENALPPANGVEKEPEADNQFAGGNPTSRNWLEEEAFCRIVGREARAVFIALEVLRDKRLTEFRVDASFEVDGTESFQPGLPILLFDSNESPFPSELTPSFFSCMTKFHLVLSNYWDAGTGEFIGEDSMCQGNITRLLASMPQLEDLLLEPHGMPIFSAIPDITFSQLRRIEFSCGEIDPQKLVSFIERHAPTLKFITVQYCFIDPGMFEETWEHVMRDIRLMQDAKTLDIYDGEVAGVYGGAPCQGCGRNNTLDVDWRGCRSWEFVMFSMWRQYHDYPWDLQSDEDSENDDDGSDEGGSDEGGNVM</sequence>
<reference evidence="2" key="1">
    <citation type="journal article" date="2020" name="BMC Genomics">
        <title>Correction to: Identification and distribution of gene clusters required for synthesis of sphingolipid metabolism inhibitors in diverse species of the filamentous fungus Fusarium.</title>
        <authorList>
            <person name="Kim H.S."/>
            <person name="Lohmar J.M."/>
            <person name="Busman M."/>
            <person name="Brown D.W."/>
            <person name="Naumann T.A."/>
            <person name="Divon H.H."/>
            <person name="Lysoe E."/>
            <person name="Uhlig S."/>
            <person name="Proctor R.H."/>
        </authorList>
    </citation>
    <scope>NUCLEOTIDE SEQUENCE</scope>
    <source>
        <strain evidence="2">NRRL 45417</strain>
    </source>
</reference>
<evidence type="ECO:0000313" key="2">
    <source>
        <dbReference type="EMBL" id="KAF4955601.1"/>
    </source>
</evidence>
<keyword evidence="3" id="KW-1185">Reference proteome</keyword>
<dbReference type="CDD" id="cd09917">
    <property type="entry name" value="F-box_SF"/>
    <property type="match status" value="1"/>
</dbReference>
<proteinExistence type="predicted"/>
<dbReference type="InterPro" id="IPR036047">
    <property type="entry name" value="F-box-like_dom_sf"/>
</dbReference>
<dbReference type="OrthoDB" id="5422579at2759"/>
<dbReference type="Proteomes" id="UP000604273">
    <property type="component" value="Unassembled WGS sequence"/>
</dbReference>
<evidence type="ECO:0008006" key="4">
    <source>
        <dbReference type="Google" id="ProtNLM"/>
    </source>
</evidence>
<feature type="compositionally biased region" description="Acidic residues" evidence="1">
    <location>
        <begin position="1071"/>
        <end position="1088"/>
    </location>
</feature>
<dbReference type="EMBL" id="JABFAI010000097">
    <property type="protein sequence ID" value="KAF4955601.1"/>
    <property type="molecule type" value="Genomic_DNA"/>
</dbReference>
<feature type="region of interest" description="Disordered" evidence="1">
    <location>
        <begin position="1071"/>
        <end position="1095"/>
    </location>
</feature>
<feature type="region of interest" description="Disordered" evidence="1">
    <location>
        <begin position="795"/>
        <end position="814"/>
    </location>
</feature>
<dbReference type="SUPFAM" id="SSF81383">
    <property type="entry name" value="F-box domain"/>
    <property type="match status" value="1"/>
</dbReference>
<accession>A0A8H4TD47</accession>
<organism evidence="2 3">
    <name type="scientific">Fusarium gaditjirri</name>
    <dbReference type="NCBI Taxonomy" id="282569"/>
    <lineage>
        <taxon>Eukaryota</taxon>
        <taxon>Fungi</taxon>
        <taxon>Dikarya</taxon>
        <taxon>Ascomycota</taxon>
        <taxon>Pezizomycotina</taxon>
        <taxon>Sordariomycetes</taxon>
        <taxon>Hypocreomycetidae</taxon>
        <taxon>Hypocreales</taxon>
        <taxon>Nectriaceae</taxon>
        <taxon>Fusarium</taxon>
        <taxon>Fusarium nisikadoi species complex</taxon>
    </lineage>
</organism>